<evidence type="ECO:0000256" key="2">
    <source>
        <dbReference type="SAM" id="Phobius"/>
    </source>
</evidence>
<reference evidence="3 4" key="1">
    <citation type="submission" date="2017-07" db="EMBL/GenBank/DDBJ databases">
        <title>Genome sequence of the Sordaria macrospora wild type strain R19027.</title>
        <authorList>
            <person name="Nowrousian M."/>
            <person name="Teichert I."/>
            <person name="Kueck U."/>
        </authorList>
    </citation>
    <scope>NUCLEOTIDE SEQUENCE [LARGE SCALE GENOMIC DNA]</scope>
    <source>
        <strain evidence="3 4">R19027</strain>
        <tissue evidence="3">Mycelium</tissue>
    </source>
</reference>
<feature type="compositionally biased region" description="Basic and acidic residues" evidence="1">
    <location>
        <begin position="128"/>
        <end position="140"/>
    </location>
</feature>
<evidence type="ECO:0000313" key="4">
    <source>
        <dbReference type="Proteomes" id="UP000433876"/>
    </source>
</evidence>
<dbReference type="EMBL" id="NMPR01000110">
    <property type="protein sequence ID" value="KAA8630243.1"/>
    <property type="molecule type" value="Genomic_DNA"/>
</dbReference>
<organism evidence="3 4">
    <name type="scientific">Sordaria macrospora</name>
    <dbReference type="NCBI Taxonomy" id="5147"/>
    <lineage>
        <taxon>Eukaryota</taxon>
        <taxon>Fungi</taxon>
        <taxon>Dikarya</taxon>
        <taxon>Ascomycota</taxon>
        <taxon>Pezizomycotina</taxon>
        <taxon>Sordariomycetes</taxon>
        <taxon>Sordariomycetidae</taxon>
        <taxon>Sordariales</taxon>
        <taxon>Sordariaceae</taxon>
        <taxon>Sordaria</taxon>
    </lineage>
</organism>
<gene>
    <name evidence="3" type="ORF">SMACR_09242</name>
</gene>
<proteinExistence type="predicted"/>
<feature type="region of interest" description="Disordered" evidence="1">
    <location>
        <begin position="128"/>
        <end position="223"/>
    </location>
</feature>
<accession>A0A8S8ZJK6</accession>
<evidence type="ECO:0000313" key="3">
    <source>
        <dbReference type="EMBL" id="KAA8630243.1"/>
    </source>
</evidence>
<evidence type="ECO:0008006" key="5">
    <source>
        <dbReference type="Google" id="ProtNLM"/>
    </source>
</evidence>
<dbReference type="Proteomes" id="UP000433876">
    <property type="component" value="Unassembled WGS sequence"/>
</dbReference>
<dbReference type="VEuPathDB" id="FungiDB:SMAC_09242"/>
<dbReference type="AlphaFoldDB" id="A0A8S8ZJK6"/>
<dbReference type="Gene3D" id="2.20.70.10">
    <property type="match status" value="1"/>
</dbReference>
<feature type="compositionally biased region" description="Basic and acidic residues" evidence="1">
    <location>
        <begin position="192"/>
        <end position="205"/>
    </location>
</feature>
<feature type="transmembrane region" description="Helical" evidence="2">
    <location>
        <begin position="354"/>
        <end position="375"/>
    </location>
</feature>
<evidence type="ECO:0000256" key="1">
    <source>
        <dbReference type="SAM" id="MobiDB-lite"/>
    </source>
</evidence>
<protein>
    <recommendedName>
        <fullName evidence="5">WW domain-containing protein</fullName>
    </recommendedName>
</protein>
<sequence>MSNREEPPPSYEQAIASSGPRDTRPGTSGGTSSRPGTSGGANIHTDNLLHVPGDDHHGHEGIPTPTRLSMEDELRPLPEGWVRTYDPETNHQFFVDTKADPFRSIWHHPYDDDQFLNSLPPAERDRIEQLKRQQHHDPVHSHSRPGSSSRASASGSRAHSPQPPRSPARDPTLQEVAAHLQRTGGRTRPQVHGHDHHASDDEQKTFGRKLKDKLTGTTHNERVEARAAREKAEREALQQHLLLRRAMQKAMETSRPQLLGKDDNGVDLYLEPPGHMFPGVAGVKPLTPWLSEVYYERDRTNGGVRQPGPPGRYLRPEGSMYGFGYGGYDCGPMGGGRYARPVGPYQRPMRPVGYGGGLGLPLMAPMLGGVMLGSLMF</sequence>
<feature type="compositionally biased region" description="Low complexity" evidence="1">
    <location>
        <begin position="144"/>
        <end position="160"/>
    </location>
</feature>
<keyword evidence="2" id="KW-1133">Transmembrane helix</keyword>
<name>A0A8S8ZJK6_SORMA</name>
<keyword evidence="2" id="KW-0812">Transmembrane</keyword>
<feature type="region of interest" description="Disordered" evidence="1">
    <location>
        <begin position="1"/>
        <end position="72"/>
    </location>
</feature>
<keyword evidence="2" id="KW-0472">Membrane</keyword>
<comment type="caution">
    <text evidence="3">The sequence shown here is derived from an EMBL/GenBank/DDBJ whole genome shotgun (WGS) entry which is preliminary data.</text>
</comment>